<reference evidence="1 2" key="1">
    <citation type="submission" date="2012-05" db="EMBL/GenBank/DDBJ databases">
        <title>The Genome Sequence of Sutterella wadsworthensis 2_1_59BFAA.</title>
        <authorList>
            <consortium name="The Broad Institute Genome Sequencing Platform"/>
            <person name="Earl A."/>
            <person name="Ward D."/>
            <person name="Feldgarden M."/>
            <person name="Gevers D."/>
            <person name="Daigneault M."/>
            <person name="Strauss J."/>
            <person name="Allen-Vercoe E."/>
            <person name="Walker B."/>
            <person name="Young S.K."/>
            <person name="Zeng Q."/>
            <person name="Gargeya S."/>
            <person name="Fitzgerald M."/>
            <person name="Haas B."/>
            <person name="Abouelleil A."/>
            <person name="Alvarado L."/>
            <person name="Arachchi H.M."/>
            <person name="Berlin A.M."/>
            <person name="Chapman S.B."/>
            <person name="Goldberg J."/>
            <person name="Griggs A."/>
            <person name="Gujja S."/>
            <person name="Hansen M."/>
            <person name="Howarth C."/>
            <person name="Imamovic A."/>
            <person name="Larimer J."/>
            <person name="McCowen C."/>
            <person name="Montmayeur A."/>
            <person name="Murphy C."/>
            <person name="Neiman D."/>
            <person name="Pearson M."/>
            <person name="Priest M."/>
            <person name="Roberts A."/>
            <person name="Saif S."/>
            <person name="Shea T."/>
            <person name="Sisk P."/>
            <person name="Sykes S."/>
            <person name="Wortman J."/>
            <person name="Nusbaum C."/>
            <person name="Birren B."/>
        </authorList>
    </citation>
    <scope>NUCLEOTIDE SEQUENCE [LARGE SCALE GENOMIC DNA]</scope>
    <source>
        <strain evidence="1 2">2_1_59BFAA</strain>
    </source>
</reference>
<sequence length="62" mass="7527">MPPKIDRCQNRLSFIIRVNRGLKDINMTAHTEQYVDRMVEDRRSFHMNPEQGWLEFETTAFR</sequence>
<evidence type="ECO:0000313" key="2">
    <source>
        <dbReference type="Proteomes" id="UP000005835"/>
    </source>
</evidence>
<evidence type="ECO:0000313" key="1">
    <source>
        <dbReference type="EMBL" id="EKB30161.1"/>
    </source>
</evidence>
<proteinExistence type="predicted"/>
<dbReference type="PATRIC" id="fig|742823.3.peg.2235"/>
<protein>
    <submittedName>
        <fullName evidence="1">Uncharacterized protein</fullName>
    </submittedName>
</protein>
<dbReference type="AlphaFoldDB" id="K1JJ26"/>
<dbReference type="Proteomes" id="UP000005835">
    <property type="component" value="Unassembled WGS sequence"/>
</dbReference>
<dbReference type="HOGENOM" id="CLU_2902610_0_0_4"/>
<gene>
    <name evidence="1" type="ORF">HMPREF9465_02227</name>
</gene>
<organism evidence="1 2">
    <name type="scientific">Sutterella wadsworthensis 2_1_59BFAA</name>
    <dbReference type="NCBI Taxonomy" id="742823"/>
    <lineage>
        <taxon>Bacteria</taxon>
        <taxon>Pseudomonadati</taxon>
        <taxon>Pseudomonadota</taxon>
        <taxon>Betaproteobacteria</taxon>
        <taxon>Burkholderiales</taxon>
        <taxon>Sutterellaceae</taxon>
        <taxon>Sutterella</taxon>
    </lineage>
</organism>
<keyword evidence="2" id="KW-1185">Reference proteome</keyword>
<comment type="caution">
    <text evidence="1">The sequence shown here is derived from an EMBL/GenBank/DDBJ whole genome shotgun (WGS) entry which is preliminary data.</text>
</comment>
<name>K1JJ26_9BURK</name>
<dbReference type="EMBL" id="ADMG01000052">
    <property type="protein sequence ID" value="EKB30161.1"/>
    <property type="molecule type" value="Genomic_DNA"/>
</dbReference>
<accession>K1JJ26</accession>
<dbReference type="Gene3D" id="3.40.630.10">
    <property type="entry name" value="Zn peptidases"/>
    <property type="match status" value="1"/>
</dbReference>